<feature type="region of interest" description="Disordered" evidence="1">
    <location>
        <begin position="280"/>
        <end position="307"/>
    </location>
</feature>
<name>A0AAF3EM05_9BILA</name>
<proteinExistence type="predicted"/>
<evidence type="ECO:0000313" key="2">
    <source>
        <dbReference type="Proteomes" id="UP000887575"/>
    </source>
</evidence>
<feature type="compositionally biased region" description="Polar residues" evidence="1">
    <location>
        <begin position="298"/>
        <end position="307"/>
    </location>
</feature>
<reference evidence="3" key="1">
    <citation type="submission" date="2024-02" db="UniProtKB">
        <authorList>
            <consortium name="WormBaseParasite"/>
        </authorList>
    </citation>
    <scope>IDENTIFICATION</scope>
</reference>
<keyword evidence="2" id="KW-1185">Reference proteome</keyword>
<dbReference type="AlphaFoldDB" id="A0AAF3EM05"/>
<evidence type="ECO:0000256" key="1">
    <source>
        <dbReference type="SAM" id="MobiDB-lite"/>
    </source>
</evidence>
<feature type="compositionally biased region" description="Acidic residues" evidence="1">
    <location>
        <begin position="285"/>
        <end position="294"/>
    </location>
</feature>
<feature type="region of interest" description="Disordered" evidence="1">
    <location>
        <begin position="365"/>
        <end position="384"/>
    </location>
</feature>
<dbReference type="WBParaSite" id="MBELARI_LOCUS14769">
    <property type="protein sequence ID" value="MBELARI_LOCUS14769"/>
    <property type="gene ID" value="MBELARI_LOCUS14769"/>
</dbReference>
<protein>
    <submittedName>
        <fullName evidence="3">Uncharacterized protein</fullName>
    </submittedName>
</protein>
<dbReference type="Proteomes" id="UP000887575">
    <property type="component" value="Unassembled WGS sequence"/>
</dbReference>
<feature type="compositionally biased region" description="Acidic residues" evidence="1">
    <location>
        <begin position="371"/>
        <end position="384"/>
    </location>
</feature>
<evidence type="ECO:0000313" key="3">
    <source>
        <dbReference type="WBParaSite" id="MBELARI_LOCUS14769"/>
    </source>
</evidence>
<sequence>MTQAKATWQETPPRNLQKISAALTNENVKWEDIKEYVESEQEISIAPFVLKRIALGECASNRHVCSLTVNSSKHFSFVGINILGQVLETLSTFYRPSDDLLEDEESAISFIVLEFCGGLKHSTSVLFIDSVLTAFTISQALLAEISRVSFVRCSHIENDEAEIADELFIAHTEELELIDCADAFIYFVTKHSPQNLKRFVVRNENNVDRAFGKKILVGIQSFCDEKVDMEIFLPSDAETARAMVTDYASTEKQIDVNRLEQEIKDAEAAEMAAREWLRSEQRDELFDEEDNDLEDQPRSSQRAVPSVSSLESIPWSEMPCPVAITINGASFLSISVVGVNVPNTKTNDAEGDCNGFVKLRRPSSREFKTDDEMEEDESYYEDDV</sequence>
<accession>A0AAF3EM05</accession>
<organism evidence="2 3">
    <name type="scientific">Mesorhabditis belari</name>
    <dbReference type="NCBI Taxonomy" id="2138241"/>
    <lineage>
        <taxon>Eukaryota</taxon>
        <taxon>Metazoa</taxon>
        <taxon>Ecdysozoa</taxon>
        <taxon>Nematoda</taxon>
        <taxon>Chromadorea</taxon>
        <taxon>Rhabditida</taxon>
        <taxon>Rhabditina</taxon>
        <taxon>Rhabditomorpha</taxon>
        <taxon>Rhabditoidea</taxon>
        <taxon>Rhabditidae</taxon>
        <taxon>Mesorhabditinae</taxon>
        <taxon>Mesorhabditis</taxon>
    </lineage>
</organism>